<dbReference type="EMBL" id="OANU01000015">
    <property type="protein sequence ID" value="SNX47910.1"/>
    <property type="molecule type" value="Genomic_DNA"/>
</dbReference>
<evidence type="ECO:0000313" key="1">
    <source>
        <dbReference type="EMBL" id="SNX47910.1"/>
    </source>
</evidence>
<organism evidence="1 2">
    <name type="scientific">Vibrio thalassae</name>
    <dbReference type="NCBI Taxonomy" id="1243014"/>
    <lineage>
        <taxon>Bacteria</taxon>
        <taxon>Pseudomonadati</taxon>
        <taxon>Pseudomonadota</taxon>
        <taxon>Gammaproteobacteria</taxon>
        <taxon>Vibrionales</taxon>
        <taxon>Vibrionaceae</taxon>
        <taxon>Vibrio</taxon>
    </lineage>
</organism>
<keyword evidence="2" id="KW-1185">Reference proteome</keyword>
<reference evidence="2" key="1">
    <citation type="submission" date="2016-06" db="EMBL/GenBank/DDBJ databases">
        <authorList>
            <person name="Rodrigo-Torres L."/>
            <person name="Arahal R.D."/>
            <person name="Lucena T."/>
        </authorList>
    </citation>
    <scope>NUCLEOTIDE SEQUENCE [LARGE SCALE GENOMIC DNA]</scope>
    <source>
        <strain evidence="2">CECT8203</strain>
    </source>
</reference>
<dbReference type="RefSeq" id="WP_279627166.1">
    <property type="nucleotide sequence ID" value="NZ_JBHSII010000006.1"/>
</dbReference>
<proteinExistence type="predicted"/>
<evidence type="ECO:0000313" key="2">
    <source>
        <dbReference type="Proteomes" id="UP000219336"/>
    </source>
</evidence>
<gene>
    <name evidence="1" type="ORF">VTH8203_01525</name>
</gene>
<sequence>MTAPDLTGELFDQIESLPINGEEQEVVERFYIEGIALFCDTER</sequence>
<accession>A0A240EJ00</accession>
<dbReference type="AlphaFoldDB" id="A0A240EJ00"/>
<name>A0A240EJ00_9VIBR</name>
<dbReference type="Proteomes" id="UP000219336">
    <property type="component" value="Unassembled WGS sequence"/>
</dbReference>
<protein>
    <submittedName>
        <fullName evidence="1">Uncharacterized protein</fullName>
    </submittedName>
</protein>